<dbReference type="OrthoDB" id="5317428at2"/>
<dbReference type="SUPFAM" id="SSF46785">
    <property type="entry name" value="Winged helix' DNA-binding domain"/>
    <property type="match status" value="1"/>
</dbReference>
<keyword evidence="4" id="KW-0804">Transcription</keyword>
<dbReference type="Pfam" id="PF03466">
    <property type="entry name" value="LysR_substrate"/>
    <property type="match status" value="1"/>
</dbReference>
<dbReference type="GO" id="GO:0003700">
    <property type="term" value="F:DNA-binding transcription factor activity"/>
    <property type="evidence" value="ECO:0007669"/>
    <property type="project" value="InterPro"/>
</dbReference>
<evidence type="ECO:0000256" key="4">
    <source>
        <dbReference type="ARBA" id="ARBA00023163"/>
    </source>
</evidence>
<dbReference type="PRINTS" id="PR00039">
    <property type="entry name" value="HTHLYSR"/>
</dbReference>
<dbReference type="Gene3D" id="1.10.10.10">
    <property type="entry name" value="Winged helix-like DNA-binding domain superfamily/Winged helix DNA-binding domain"/>
    <property type="match status" value="1"/>
</dbReference>
<dbReference type="PANTHER" id="PTHR30346:SF0">
    <property type="entry name" value="HCA OPERON TRANSCRIPTIONAL ACTIVATOR HCAR"/>
    <property type="match status" value="1"/>
</dbReference>
<comment type="caution">
    <text evidence="6">The sequence shown here is derived from an EMBL/GenBank/DDBJ whole genome shotgun (WGS) entry which is preliminary data.</text>
</comment>
<dbReference type="InterPro" id="IPR036390">
    <property type="entry name" value="WH_DNA-bd_sf"/>
</dbReference>
<evidence type="ECO:0000259" key="5">
    <source>
        <dbReference type="PROSITE" id="PS50931"/>
    </source>
</evidence>
<keyword evidence="7" id="KW-1185">Reference proteome</keyword>
<evidence type="ECO:0000256" key="3">
    <source>
        <dbReference type="ARBA" id="ARBA00023125"/>
    </source>
</evidence>
<dbReference type="EMBL" id="WAIE01000010">
    <property type="protein sequence ID" value="KAB1438817.1"/>
    <property type="molecule type" value="Genomic_DNA"/>
</dbReference>
<feature type="domain" description="HTH lysR-type" evidence="5">
    <location>
        <begin position="1"/>
        <end position="58"/>
    </location>
</feature>
<dbReference type="GO" id="GO:0003677">
    <property type="term" value="F:DNA binding"/>
    <property type="evidence" value="ECO:0007669"/>
    <property type="project" value="UniProtKB-KW"/>
</dbReference>
<organism evidence="6 7">
    <name type="scientific">Pseudodesulfovibrio senegalensis</name>
    <dbReference type="NCBI Taxonomy" id="1721087"/>
    <lineage>
        <taxon>Bacteria</taxon>
        <taxon>Pseudomonadati</taxon>
        <taxon>Thermodesulfobacteriota</taxon>
        <taxon>Desulfovibrionia</taxon>
        <taxon>Desulfovibrionales</taxon>
        <taxon>Desulfovibrionaceae</taxon>
    </lineage>
</organism>
<dbReference type="InterPro" id="IPR000847">
    <property type="entry name" value="LysR_HTH_N"/>
</dbReference>
<accession>A0A6N6MYD9</accession>
<sequence length="304" mass="34805">MELRQLRYFIAVAEEMHFGRAAERLHMAQPPLSQQIKKLEEDLGVRLLDRNRRKVELTREGIQFLSVARNTLDVLEAGADQVRRISRGEIGRLRVGFISSAAQSHFPEAMAEFRKQHPGIVLDIKDVHSQDVIDAVRDGHLDAGIIQSRAEEGYNSLEWLTFLLEPYMLAVREDNALARSGRIGIRALDRQPLIMLPREHYPATWETLNAMFESANIRPRIVQEVDPHLTRLALVAAGMGVSFVPARMAQVCPRSVRLVSMHWKERRPMSELRLIWRRNDTAAGLDMFIKVMQRFCHQGESCAI</sequence>
<evidence type="ECO:0000256" key="1">
    <source>
        <dbReference type="ARBA" id="ARBA00009437"/>
    </source>
</evidence>
<evidence type="ECO:0000313" key="6">
    <source>
        <dbReference type="EMBL" id="KAB1438817.1"/>
    </source>
</evidence>
<dbReference type="InterPro" id="IPR005119">
    <property type="entry name" value="LysR_subst-bd"/>
</dbReference>
<dbReference type="GO" id="GO:0032993">
    <property type="term" value="C:protein-DNA complex"/>
    <property type="evidence" value="ECO:0007669"/>
    <property type="project" value="TreeGrafter"/>
</dbReference>
<dbReference type="Proteomes" id="UP000438699">
    <property type="component" value="Unassembled WGS sequence"/>
</dbReference>
<dbReference type="InterPro" id="IPR036388">
    <property type="entry name" value="WH-like_DNA-bd_sf"/>
</dbReference>
<keyword evidence="2" id="KW-0805">Transcription regulation</keyword>
<name>A0A6N6MYD9_9BACT</name>
<dbReference type="Pfam" id="PF00126">
    <property type="entry name" value="HTH_1"/>
    <property type="match status" value="1"/>
</dbReference>
<dbReference type="CDD" id="cd08414">
    <property type="entry name" value="PBP2_LTTR_aromatics_like"/>
    <property type="match status" value="1"/>
</dbReference>
<dbReference type="Gene3D" id="3.40.190.10">
    <property type="entry name" value="Periplasmic binding protein-like II"/>
    <property type="match status" value="2"/>
</dbReference>
<dbReference type="PANTHER" id="PTHR30346">
    <property type="entry name" value="TRANSCRIPTIONAL DUAL REGULATOR HCAR-RELATED"/>
    <property type="match status" value="1"/>
</dbReference>
<dbReference type="SUPFAM" id="SSF53850">
    <property type="entry name" value="Periplasmic binding protein-like II"/>
    <property type="match status" value="1"/>
</dbReference>
<reference evidence="6 7" key="1">
    <citation type="journal article" date="2017" name="Int. J. Syst. Evol. Microbiol.">
        <title>Desulfovibrio senegalensis sp. nov., a mesophilic sulfate reducer isolated from marine sediment.</title>
        <authorList>
            <person name="Thioye A."/>
            <person name="Gam Z.B.A."/>
            <person name="Mbengue M."/>
            <person name="Cayol J.L."/>
            <person name="Joseph-Bartoli M."/>
            <person name="Toure-Kane C."/>
            <person name="Labat M."/>
        </authorList>
    </citation>
    <scope>NUCLEOTIDE SEQUENCE [LARGE SCALE GENOMIC DNA]</scope>
    <source>
        <strain evidence="6 7">DSM 101509</strain>
    </source>
</reference>
<dbReference type="AlphaFoldDB" id="A0A6N6MYD9"/>
<comment type="similarity">
    <text evidence="1">Belongs to the LysR transcriptional regulatory family.</text>
</comment>
<protein>
    <submittedName>
        <fullName evidence="6">LysR family transcriptional regulator</fullName>
    </submittedName>
</protein>
<dbReference type="FunFam" id="1.10.10.10:FF:000001">
    <property type="entry name" value="LysR family transcriptional regulator"/>
    <property type="match status" value="1"/>
</dbReference>
<gene>
    <name evidence="6" type="ORF">F8A88_15270</name>
</gene>
<proteinExistence type="inferred from homology"/>
<evidence type="ECO:0000256" key="2">
    <source>
        <dbReference type="ARBA" id="ARBA00023015"/>
    </source>
</evidence>
<evidence type="ECO:0000313" key="7">
    <source>
        <dbReference type="Proteomes" id="UP000438699"/>
    </source>
</evidence>
<keyword evidence="3" id="KW-0238">DNA-binding</keyword>
<dbReference type="PROSITE" id="PS50931">
    <property type="entry name" value="HTH_LYSR"/>
    <property type="match status" value="1"/>
</dbReference>